<sequence>MVEVKHCPVCWGKKVVCRGLKENLEPILEPCTSCEGTGWIAYKEVLREEDSEIIEDGFGSAWSATCPMCNEKSMSVVRPGKAQLTVVNGV</sequence>
<name>A0A0F9FY01_9ZZZZ</name>
<proteinExistence type="predicted"/>
<comment type="caution">
    <text evidence="1">The sequence shown here is derived from an EMBL/GenBank/DDBJ whole genome shotgun (WGS) entry which is preliminary data.</text>
</comment>
<protein>
    <submittedName>
        <fullName evidence="1">Uncharacterized protein</fullName>
    </submittedName>
</protein>
<dbReference type="EMBL" id="LAZR01022072">
    <property type="protein sequence ID" value="KKL83131.1"/>
    <property type="molecule type" value="Genomic_DNA"/>
</dbReference>
<evidence type="ECO:0000313" key="1">
    <source>
        <dbReference type="EMBL" id="KKL83131.1"/>
    </source>
</evidence>
<organism evidence="1">
    <name type="scientific">marine sediment metagenome</name>
    <dbReference type="NCBI Taxonomy" id="412755"/>
    <lineage>
        <taxon>unclassified sequences</taxon>
        <taxon>metagenomes</taxon>
        <taxon>ecological metagenomes</taxon>
    </lineage>
</organism>
<gene>
    <name evidence="1" type="ORF">LCGC14_1977800</name>
</gene>
<reference evidence="1" key="1">
    <citation type="journal article" date="2015" name="Nature">
        <title>Complex archaea that bridge the gap between prokaryotes and eukaryotes.</title>
        <authorList>
            <person name="Spang A."/>
            <person name="Saw J.H."/>
            <person name="Jorgensen S.L."/>
            <person name="Zaremba-Niedzwiedzka K."/>
            <person name="Martijn J."/>
            <person name="Lind A.E."/>
            <person name="van Eijk R."/>
            <person name="Schleper C."/>
            <person name="Guy L."/>
            <person name="Ettema T.J."/>
        </authorList>
    </citation>
    <scope>NUCLEOTIDE SEQUENCE</scope>
</reference>
<accession>A0A0F9FY01</accession>
<dbReference type="AlphaFoldDB" id="A0A0F9FY01"/>